<gene>
    <name evidence="2" type="ORF">SAMN02927900_00228</name>
</gene>
<evidence type="ECO:0000313" key="2">
    <source>
        <dbReference type="EMBL" id="SCW29150.1"/>
    </source>
</evidence>
<reference evidence="2 3" key="1">
    <citation type="submission" date="2016-10" db="EMBL/GenBank/DDBJ databases">
        <authorList>
            <person name="de Groot N.N."/>
        </authorList>
    </citation>
    <scope>NUCLEOTIDE SEQUENCE [LARGE SCALE GENOMIC DNA]</scope>
    <source>
        <strain evidence="2 3">CGMCC 1.3401</strain>
    </source>
</reference>
<protein>
    <submittedName>
        <fullName evidence="2">Uncharacterized protein</fullName>
    </submittedName>
</protein>
<name>A0A1G4PA66_9HYPH</name>
<evidence type="ECO:0000256" key="1">
    <source>
        <dbReference type="SAM" id="MobiDB-lite"/>
    </source>
</evidence>
<feature type="region of interest" description="Disordered" evidence="1">
    <location>
        <begin position="1"/>
        <end position="51"/>
    </location>
</feature>
<dbReference type="EMBL" id="FMTM01000001">
    <property type="protein sequence ID" value="SCW29150.1"/>
    <property type="molecule type" value="Genomic_DNA"/>
</dbReference>
<proteinExistence type="predicted"/>
<organism evidence="2 3">
    <name type="scientific">Rhizobium mongolense subsp. loessense</name>
    <dbReference type="NCBI Taxonomy" id="158890"/>
    <lineage>
        <taxon>Bacteria</taxon>
        <taxon>Pseudomonadati</taxon>
        <taxon>Pseudomonadota</taxon>
        <taxon>Alphaproteobacteria</taxon>
        <taxon>Hyphomicrobiales</taxon>
        <taxon>Rhizobiaceae</taxon>
        <taxon>Rhizobium/Agrobacterium group</taxon>
        <taxon>Rhizobium</taxon>
    </lineage>
</organism>
<accession>A0A1G4PA66</accession>
<evidence type="ECO:0000313" key="3">
    <source>
        <dbReference type="Proteomes" id="UP000199542"/>
    </source>
</evidence>
<dbReference type="AlphaFoldDB" id="A0A1G4PA66"/>
<dbReference type="Proteomes" id="UP000199542">
    <property type="component" value="Unassembled WGS sequence"/>
</dbReference>
<sequence length="51" mass="5361">MPLGNDTPVEHEASIEVAAENDRGGANQTSPLWGGLEGVFSPPTPNGRKCR</sequence>